<comment type="subcellular location">
    <subcellularLocation>
        <location evidence="1">Membrane</location>
        <topology evidence="1">Multi-pass membrane protein</topology>
    </subcellularLocation>
</comment>
<proteinExistence type="predicted"/>
<keyword evidence="5 6" id="KW-0472">Membrane</keyword>
<feature type="transmembrane region" description="Helical" evidence="6">
    <location>
        <begin position="335"/>
        <end position="356"/>
    </location>
</feature>
<dbReference type="EMBL" id="LCBP01000010">
    <property type="protein sequence ID" value="KKS13237.1"/>
    <property type="molecule type" value="Genomic_DNA"/>
</dbReference>
<dbReference type="InterPro" id="IPR001046">
    <property type="entry name" value="NRAMP_fam"/>
</dbReference>
<evidence type="ECO:0000313" key="7">
    <source>
        <dbReference type="EMBL" id="KKS13237.1"/>
    </source>
</evidence>
<feature type="transmembrane region" description="Helical" evidence="6">
    <location>
        <begin position="73"/>
        <end position="95"/>
    </location>
</feature>
<feature type="transmembrane region" description="Helical" evidence="6">
    <location>
        <begin position="32"/>
        <end position="53"/>
    </location>
</feature>
<comment type="caution">
    <text evidence="7">The sequence shown here is derived from an EMBL/GenBank/DDBJ whole genome shotgun (WGS) entry which is preliminary data.</text>
</comment>
<evidence type="ECO:0000256" key="5">
    <source>
        <dbReference type="ARBA" id="ARBA00023136"/>
    </source>
</evidence>
<evidence type="ECO:0000256" key="4">
    <source>
        <dbReference type="ARBA" id="ARBA00022989"/>
    </source>
</evidence>
<evidence type="ECO:0000256" key="1">
    <source>
        <dbReference type="ARBA" id="ARBA00004141"/>
    </source>
</evidence>
<evidence type="ECO:0000313" key="8">
    <source>
        <dbReference type="Proteomes" id="UP000034299"/>
    </source>
</evidence>
<feature type="transmembrane region" description="Helical" evidence="6">
    <location>
        <begin position="267"/>
        <end position="290"/>
    </location>
</feature>
<dbReference type="GO" id="GO:0005384">
    <property type="term" value="F:manganese ion transmembrane transporter activity"/>
    <property type="evidence" value="ECO:0007669"/>
    <property type="project" value="TreeGrafter"/>
</dbReference>
<keyword evidence="2" id="KW-0813">Transport</keyword>
<dbReference type="GO" id="GO:0015086">
    <property type="term" value="F:cadmium ion transmembrane transporter activity"/>
    <property type="evidence" value="ECO:0007669"/>
    <property type="project" value="TreeGrafter"/>
</dbReference>
<dbReference type="PANTHER" id="PTHR11706:SF33">
    <property type="entry name" value="NATURAL RESISTANCE-ASSOCIATED MACROPHAGE PROTEIN 2"/>
    <property type="match status" value="1"/>
</dbReference>
<dbReference type="GO" id="GO:0005886">
    <property type="term" value="C:plasma membrane"/>
    <property type="evidence" value="ECO:0007669"/>
    <property type="project" value="TreeGrafter"/>
</dbReference>
<evidence type="ECO:0000256" key="2">
    <source>
        <dbReference type="ARBA" id="ARBA00022448"/>
    </source>
</evidence>
<dbReference type="Proteomes" id="UP000034299">
    <property type="component" value="Unassembled WGS sequence"/>
</dbReference>
<sequence>MILSVIGPGIITANADNDAGGISTYSIVGAHYGYSLLWVLFLITFSLGITQEFGMRLGIVTGKGLAALIREKFGVKLTVFAMFTMLVANLGTITAEFSGVAASFSLIGVSKYFAVPFFALIVWFILYKGSFKKAEKIFLLLSSFYIVYIIAGFMVKPDFGAAATALVTPSFHFDIKYLIAFIALIGTTITPWGQFFVQSYVVDKGVRSKHLNISRFEAYFGAIITNLVSFFIIVTTANVLFKYGLTITSAGDAALALRPLAGEFAQFLFAFGLFSASMLGALILPVATAYAICEAFGWESGFNLNWSRGRIFYSLIIFSIVIPSAIVLLPCVNLMFLMLMSQAVNGMLLPVILIYLMRLMNDKELLGKHVNGMIVNVVAGITVVGLIAASIILMGVSFFPQLTM</sequence>
<keyword evidence="3 6" id="KW-0812">Transmembrane</keyword>
<feature type="transmembrane region" description="Helical" evidence="6">
    <location>
        <begin position="218"/>
        <end position="241"/>
    </location>
</feature>
<feature type="transmembrane region" description="Helical" evidence="6">
    <location>
        <begin position="311"/>
        <end position="329"/>
    </location>
</feature>
<organism evidence="7 8">
    <name type="scientific">Candidatus Magasanikbacteria bacterium GW2011_GWA2_41_55</name>
    <dbReference type="NCBI Taxonomy" id="1619038"/>
    <lineage>
        <taxon>Bacteria</taxon>
        <taxon>Candidatus Magasanikiibacteriota</taxon>
    </lineage>
</organism>
<feature type="transmembrane region" description="Helical" evidence="6">
    <location>
        <begin position="175"/>
        <end position="197"/>
    </location>
</feature>
<dbReference type="Pfam" id="PF01566">
    <property type="entry name" value="Nramp"/>
    <property type="match status" value="1"/>
</dbReference>
<protein>
    <submittedName>
        <fullName evidence="7">Natural resistance-associated macrophage protein</fullName>
    </submittedName>
</protein>
<dbReference type="PANTHER" id="PTHR11706">
    <property type="entry name" value="SOLUTE CARRIER PROTEIN FAMILY 11 MEMBER"/>
    <property type="match status" value="1"/>
</dbReference>
<dbReference type="PATRIC" id="fig|1619038.3.peg.267"/>
<feature type="transmembrane region" description="Helical" evidence="6">
    <location>
        <begin position="137"/>
        <end position="155"/>
    </location>
</feature>
<gene>
    <name evidence="7" type="ORF">UU69_C0010G0012</name>
</gene>
<keyword evidence="4 6" id="KW-1133">Transmembrane helix</keyword>
<accession>A0A0G0WMD1</accession>
<evidence type="ECO:0000256" key="3">
    <source>
        <dbReference type="ARBA" id="ARBA00022692"/>
    </source>
</evidence>
<dbReference type="GO" id="GO:0034755">
    <property type="term" value="P:iron ion transmembrane transport"/>
    <property type="evidence" value="ECO:0007669"/>
    <property type="project" value="TreeGrafter"/>
</dbReference>
<feature type="transmembrane region" description="Helical" evidence="6">
    <location>
        <begin position="377"/>
        <end position="399"/>
    </location>
</feature>
<evidence type="ECO:0000256" key="6">
    <source>
        <dbReference type="SAM" id="Phobius"/>
    </source>
</evidence>
<name>A0A0G0WMD1_9BACT</name>
<reference evidence="7 8" key="1">
    <citation type="journal article" date="2015" name="Nature">
        <title>rRNA introns, odd ribosomes, and small enigmatic genomes across a large radiation of phyla.</title>
        <authorList>
            <person name="Brown C.T."/>
            <person name="Hug L.A."/>
            <person name="Thomas B.C."/>
            <person name="Sharon I."/>
            <person name="Castelle C.J."/>
            <person name="Singh A."/>
            <person name="Wilkins M.J."/>
            <person name="Williams K.H."/>
            <person name="Banfield J.F."/>
        </authorList>
    </citation>
    <scope>NUCLEOTIDE SEQUENCE [LARGE SCALE GENOMIC DNA]</scope>
</reference>
<feature type="transmembrane region" description="Helical" evidence="6">
    <location>
        <begin position="101"/>
        <end position="125"/>
    </location>
</feature>
<dbReference type="AlphaFoldDB" id="A0A0G0WMD1"/>